<reference evidence="1 3" key="1">
    <citation type="submission" date="2016-04" db="EMBL/GenBank/DDBJ databases">
        <title>Complete genome sequencing and analysis of CBMB27, Methylobacterium phyllosphaerae isolated from leaf tissues of rice (Oryza sativa L.).</title>
        <authorList>
            <person name="Lee Y."/>
            <person name="Hwangbo K."/>
            <person name="Chung H."/>
            <person name="Yoo J."/>
            <person name="Kim K.Y."/>
            <person name="Sa T.M."/>
            <person name="Um Y."/>
            <person name="Madhaiyan M."/>
        </authorList>
    </citation>
    <scope>NUCLEOTIDE SEQUENCE [LARGE SCALE GENOMIC DNA]</scope>
    <source>
        <strain evidence="1 3">CBMB27</strain>
    </source>
</reference>
<proteinExistence type="predicted"/>
<organism evidence="2 4">
    <name type="scientific">Methylobacterium phyllosphaerae</name>
    <dbReference type="NCBI Taxonomy" id="418223"/>
    <lineage>
        <taxon>Bacteria</taxon>
        <taxon>Pseudomonadati</taxon>
        <taxon>Pseudomonadota</taxon>
        <taxon>Alphaproteobacteria</taxon>
        <taxon>Hyphomicrobiales</taxon>
        <taxon>Methylobacteriaceae</taxon>
        <taxon>Methylobacterium</taxon>
    </lineage>
</organism>
<dbReference type="KEGG" id="mphy:MCBMB27_05567"/>
<dbReference type="Proteomes" id="UP000199140">
    <property type="component" value="Unassembled WGS sequence"/>
</dbReference>
<gene>
    <name evidence="1" type="ORF">MCBMB27_05567</name>
    <name evidence="2" type="ORF">SAMN05192567_12166</name>
</gene>
<protein>
    <submittedName>
        <fullName evidence="1">Y4jL</fullName>
    </submittedName>
</protein>
<name>A0AAE8HV72_9HYPH</name>
<evidence type="ECO:0000313" key="3">
    <source>
        <dbReference type="Proteomes" id="UP000185487"/>
    </source>
</evidence>
<dbReference type="Proteomes" id="UP000185487">
    <property type="component" value="Chromosome"/>
</dbReference>
<dbReference type="EMBL" id="CP015367">
    <property type="protein sequence ID" value="APT34858.1"/>
    <property type="molecule type" value="Genomic_DNA"/>
</dbReference>
<reference evidence="2 4" key="2">
    <citation type="submission" date="2016-10" db="EMBL/GenBank/DDBJ databases">
        <authorList>
            <person name="Varghese N."/>
            <person name="Submissions S."/>
        </authorList>
    </citation>
    <scope>NUCLEOTIDE SEQUENCE [LARGE SCALE GENOMIC DNA]</scope>
    <source>
        <strain evidence="2 4">CBMB27</strain>
    </source>
</reference>
<dbReference type="AlphaFoldDB" id="A0AAE8HV72"/>
<evidence type="ECO:0000313" key="2">
    <source>
        <dbReference type="EMBL" id="SFH35549.1"/>
    </source>
</evidence>
<evidence type="ECO:0000313" key="1">
    <source>
        <dbReference type="EMBL" id="APT34858.1"/>
    </source>
</evidence>
<sequence length="278" mass="30935">MTPADLPFWAMLTPPSLDALLLGRGQTVPRAITLASDLDSSSVADAPLLTTTRLMIQRAQAIDGLTLTATGVLSRADVLAIFDVMSWPGYDKVNALATNKVLNEADVLPVELTRLTAQTARLLRKREKRLLATKLGSGLAEAEAAAELFAKLFATIFWQTNLSYFDRVPFEAWPQNHIGIVLWCLSVAGEGWFLPEDLMRSCTVWEPALIEGHVDFPAYAFESRVLRPLSWFGLLEMRMIGDPNAPTWQRDRQYRKATLFDLALRFDVKVARLPGPAH</sequence>
<dbReference type="EMBL" id="FOPK01000021">
    <property type="protein sequence ID" value="SFH35549.1"/>
    <property type="molecule type" value="Genomic_DNA"/>
</dbReference>
<keyword evidence="3" id="KW-1185">Reference proteome</keyword>
<evidence type="ECO:0000313" key="4">
    <source>
        <dbReference type="Proteomes" id="UP000199140"/>
    </source>
</evidence>
<accession>A0AAE8HV72</accession>